<proteinExistence type="inferred from homology"/>
<dbReference type="Proteomes" id="UP000243052">
    <property type="component" value="Chromosome vi"/>
</dbReference>
<dbReference type="CDD" id="cd22887">
    <property type="entry name" value="Atg16_CCD"/>
    <property type="match status" value="1"/>
</dbReference>
<evidence type="ECO:0000256" key="1">
    <source>
        <dbReference type="ARBA" id="ARBA00004623"/>
    </source>
</evidence>
<dbReference type="STRING" id="45286.A0A0X8HUH6"/>
<name>A0A0X8HUH6_9SACH</name>
<dbReference type="RefSeq" id="XP_017988715.1">
    <property type="nucleotide sequence ID" value="XM_018133159.1"/>
</dbReference>
<dbReference type="OrthoDB" id="8949486at2759"/>
<dbReference type="GO" id="GO:0006914">
    <property type="term" value="P:autophagy"/>
    <property type="evidence" value="ECO:0007669"/>
    <property type="project" value="UniProtKB-KW"/>
</dbReference>
<evidence type="ECO:0000256" key="3">
    <source>
        <dbReference type="ARBA" id="ARBA00023006"/>
    </source>
</evidence>
<comment type="subcellular location">
    <subcellularLocation>
        <location evidence="1">Preautophagosomal structure membrane</location>
        <topology evidence="1">Peripheral membrane protein</topology>
    </subcellularLocation>
</comment>
<dbReference type="GO" id="GO:0034045">
    <property type="term" value="C:phagophore assembly site membrane"/>
    <property type="evidence" value="ECO:0007669"/>
    <property type="project" value="UniProtKB-SubCell"/>
</dbReference>
<dbReference type="AlphaFoldDB" id="A0A0X8HUH6"/>
<protein>
    <submittedName>
        <fullName evidence="6">HFL137Wp</fullName>
    </submittedName>
</protein>
<keyword evidence="7" id="KW-1185">Reference proteome</keyword>
<dbReference type="Pfam" id="PF08614">
    <property type="entry name" value="ATG16"/>
    <property type="match status" value="1"/>
</dbReference>
<dbReference type="InterPro" id="IPR013923">
    <property type="entry name" value="Autophagy-rel_prot_16_dom"/>
</dbReference>
<dbReference type="GeneID" id="28725023"/>
<evidence type="ECO:0000256" key="2">
    <source>
        <dbReference type="ARBA" id="ARBA00005331"/>
    </source>
</evidence>
<evidence type="ECO:0000256" key="4">
    <source>
        <dbReference type="SAM" id="Coils"/>
    </source>
</evidence>
<keyword evidence="4" id="KW-0175">Coiled coil</keyword>
<gene>
    <name evidence="6" type="ORF">AW171_hschr63689</name>
</gene>
<dbReference type="Gene3D" id="1.20.5.170">
    <property type="match status" value="1"/>
</dbReference>
<evidence type="ECO:0000313" key="7">
    <source>
        <dbReference type="Proteomes" id="UP000243052"/>
    </source>
</evidence>
<feature type="domain" description="Autophagy-related protein 16" evidence="5">
    <location>
        <begin position="47"/>
        <end position="125"/>
    </location>
</feature>
<organism evidence="6 7">
    <name type="scientific">Eremothecium sinecaudum</name>
    <dbReference type="NCBI Taxonomy" id="45286"/>
    <lineage>
        <taxon>Eukaryota</taxon>
        <taxon>Fungi</taxon>
        <taxon>Dikarya</taxon>
        <taxon>Ascomycota</taxon>
        <taxon>Saccharomycotina</taxon>
        <taxon>Saccharomycetes</taxon>
        <taxon>Saccharomycetales</taxon>
        <taxon>Saccharomycetaceae</taxon>
        <taxon>Eremothecium</taxon>
    </lineage>
</organism>
<feature type="coiled-coil region" evidence="4">
    <location>
        <begin position="43"/>
        <end position="112"/>
    </location>
</feature>
<dbReference type="EMBL" id="CP014246">
    <property type="protein sequence ID" value="AMD21719.1"/>
    <property type="molecule type" value="Genomic_DNA"/>
</dbReference>
<evidence type="ECO:0000259" key="5">
    <source>
        <dbReference type="Pfam" id="PF08614"/>
    </source>
</evidence>
<accession>A0A0X8HUH6</accession>
<reference evidence="6 7" key="1">
    <citation type="submission" date="2016-01" db="EMBL/GenBank/DDBJ databases">
        <title>Genome sequence of the yeast Holleya sinecauda.</title>
        <authorList>
            <person name="Dietrich F.S."/>
        </authorList>
    </citation>
    <scope>NUCLEOTIDE SEQUENCE [LARGE SCALE GENOMIC DNA]</scope>
    <source>
        <strain evidence="6 7">ATCC 58844</strain>
    </source>
</reference>
<comment type="similarity">
    <text evidence="2">Belongs to the ATG16 family.</text>
</comment>
<sequence length="129" mass="15207">MPSKDKDVHELFLKLLCHRDTIEKNFSHLFTPALVIDINSTPVTKHDDHMKHLRRELRNKEIEVIKLQEIVQVGLRDKERLNDEIIGLNIENSLLQDKLDSLQCDYDKLIKRWLLKAQNEADAMNQVLQ</sequence>
<evidence type="ECO:0000313" key="6">
    <source>
        <dbReference type="EMBL" id="AMD21719.1"/>
    </source>
</evidence>
<keyword evidence="3" id="KW-0072">Autophagy</keyword>